<proteinExistence type="predicted"/>
<protein>
    <recommendedName>
        <fullName evidence="4">Syncoilin, intermediate filament protein</fullName>
    </recommendedName>
</protein>
<dbReference type="InterPro" id="IPR027702">
    <property type="entry name" value="Syncoilin"/>
</dbReference>
<keyword evidence="1" id="KW-0175">Coiled coil</keyword>
<feature type="non-terminal residue" evidence="2">
    <location>
        <position position="279"/>
    </location>
</feature>
<sequence>AVVEASSPCSKDGPDGSGSLSLEEVGVRFQFCIAAVGELEQERDELIRELTLLREPSLEAVRQAHEEVLQAFGQKAQAELERDALREEVRSIRQKLFSVTREYVACQFQLESRRQEIEEKEAQRGDLETLAFRLTEELTHLRNSFVEQREGVQQQLTVFPTGPSAQTLRERRRLSAELQSLTDEQHSTLEDQYEPRLLRLLERCERGAVALQVAQEEVQKQRDELRPLQGQVCKLRVQKSSHQEQLVFLKRKRAEEVHLYRVWIPKNHSACYYIGETPL</sequence>
<dbReference type="OrthoDB" id="8842296at2759"/>
<dbReference type="GO" id="GO:0005882">
    <property type="term" value="C:intermediate filament"/>
    <property type="evidence" value="ECO:0007669"/>
    <property type="project" value="InterPro"/>
</dbReference>
<evidence type="ECO:0000256" key="1">
    <source>
        <dbReference type="SAM" id="Coils"/>
    </source>
</evidence>
<dbReference type="Proteomes" id="UP000812440">
    <property type="component" value="Chromosome 2"/>
</dbReference>
<dbReference type="AlphaFoldDB" id="A0A8T2K8D4"/>
<dbReference type="PANTHER" id="PTHR47147">
    <property type="entry name" value="SYNCOILIN"/>
    <property type="match status" value="1"/>
</dbReference>
<reference evidence="2" key="1">
    <citation type="thesis" date="2020" institute="ProQuest LLC" country="789 East Eisenhower Parkway, Ann Arbor, MI, USA">
        <title>Comparative Genomics and Chromosome Evolution.</title>
        <authorList>
            <person name="Mudd A.B."/>
        </authorList>
    </citation>
    <scope>NUCLEOTIDE SEQUENCE</scope>
    <source>
        <strain evidence="2">Female2</strain>
        <tissue evidence="2">Blood</tissue>
    </source>
</reference>
<name>A0A8T2K8D4_9PIPI</name>
<dbReference type="Gene3D" id="1.10.287.1490">
    <property type="match status" value="1"/>
</dbReference>
<evidence type="ECO:0000313" key="3">
    <source>
        <dbReference type="Proteomes" id="UP000812440"/>
    </source>
</evidence>
<dbReference type="PANTHER" id="PTHR47147:SF1">
    <property type="entry name" value="SYNCOILIN"/>
    <property type="match status" value="1"/>
</dbReference>
<dbReference type="EMBL" id="JAACNH010000002">
    <property type="protein sequence ID" value="KAG8451617.1"/>
    <property type="molecule type" value="Genomic_DNA"/>
</dbReference>
<gene>
    <name evidence="2" type="ORF">GDO86_003711</name>
</gene>
<feature type="coiled-coil region" evidence="1">
    <location>
        <begin position="68"/>
        <end position="137"/>
    </location>
</feature>
<accession>A0A8T2K8D4</accession>
<evidence type="ECO:0008006" key="4">
    <source>
        <dbReference type="Google" id="ProtNLM"/>
    </source>
</evidence>
<organism evidence="2 3">
    <name type="scientific">Hymenochirus boettgeri</name>
    <name type="common">Congo dwarf clawed frog</name>
    <dbReference type="NCBI Taxonomy" id="247094"/>
    <lineage>
        <taxon>Eukaryota</taxon>
        <taxon>Metazoa</taxon>
        <taxon>Chordata</taxon>
        <taxon>Craniata</taxon>
        <taxon>Vertebrata</taxon>
        <taxon>Euteleostomi</taxon>
        <taxon>Amphibia</taxon>
        <taxon>Batrachia</taxon>
        <taxon>Anura</taxon>
        <taxon>Pipoidea</taxon>
        <taxon>Pipidae</taxon>
        <taxon>Pipinae</taxon>
        <taxon>Hymenochirus</taxon>
    </lineage>
</organism>
<evidence type="ECO:0000313" key="2">
    <source>
        <dbReference type="EMBL" id="KAG8451617.1"/>
    </source>
</evidence>
<comment type="caution">
    <text evidence="2">The sequence shown here is derived from an EMBL/GenBank/DDBJ whole genome shotgun (WGS) entry which is preliminary data.</text>
</comment>
<keyword evidence="3" id="KW-1185">Reference proteome</keyword>